<dbReference type="InterPro" id="IPR007476">
    <property type="entry name" value="RdgC"/>
</dbReference>
<name>A0AAI9KWL7_PECCC</name>
<evidence type="ECO:0000313" key="1">
    <source>
        <dbReference type="EMBL" id="GKX46119.1"/>
    </source>
</evidence>
<organism evidence="2 4">
    <name type="scientific">Pectobacterium carotovorum subsp. carotovorum</name>
    <name type="common">Erwinia carotovora subsp. carotovora</name>
    <dbReference type="NCBI Taxonomy" id="555"/>
    <lineage>
        <taxon>Bacteria</taxon>
        <taxon>Pseudomonadati</taxon>
        <taxon>Pseudomonadota</taxon>
        <taxon>Gammaproteobacteria</taxon>
        <taxon>Enterobacterales</taxon>
        <taxon>Pectobacteriaceae</taxon>
        <taxon>Pectobacterium</taxon>
    </lineage>
</organism>
<evidence type="ECO:0000313" key="4">
    <source>
        <dbReference type="Proteomes" id="UP001165145"/>
    </source>
</evidence>
<dbReference type="GO" id="GO:0006310">
    <property type="term" value="P:DNA recombination"/>
    <property type="evidence" value="ECO:0007669"/>
    <property type="project" value="InterPro"/>
</dbReference>
<evidence type="ECO:0000313" key="3">
    <source>
        <dbReference type="Proteomes" id="UP001058167"/>
    </source>
</evidence>
<dbReference type="Proteomes" id="UP001058167">
    <property type="component" value="Unassembled WGS sequence"/>
</dbReference>
<gene>
    <name evidence="2" type="ORF">Pcaca03_08670</name>
    <name evidence="1" type="ORF">SOASR016_08710</name>
</gene>
<comment type="caution">
    <text evidence="2">The sequence shown here is derived from an EMBL/GenBank/DDBJ whole genome shotgun (WGS) entry which is preliminary data.</text>
</comment>
<keyword evidence="3" id="KW-1185">Reference proteome</keyword>
<reference evidence="1" key="1">
    <citation type="submission" date="2022-06" db="EMBL/GenBank/DDBJ databases">
        <title>Draft genome sequences of Pectobacterium carotovorum subsp. carotovorum str. NBRC12380.</title>
        <authorList>
            <person name="Wakabayashi Y."/>
            <person name="Kojima K."/>
        </authorList>
    </citation>
    <scope>NUCLEOTIDE SEQUENCE</scope>
    <source>
        <strain evidence="1">NBRC 12380</strain>
    </source>
</reference>
<dbReference type="EMBL" id="BSRL01000001">
    <property type="protein sequence ID" value="GLV68423.1"/>
    <property type="molecule type" value="Genomic_DNA"/>
</dbReference>
<dbReference type="AlphaFoldDB" id="A0AAI9KWL7"/>
<sequence length="64" mass="7232">MIVGFPTPHSVRFRAPYKITLEQNDDIDREDINQRFDADFVLITGELSALIKNLIDVLGGEASR</sequence>
<evidence type="ECO:0008006" key="5">
    <source>
        <dbReference type="Google" id="ProtNLM"/>
    </source>
</evidence>
<proteinExistence type="predicted"/>
<dbReference type="EMBL" id="BRLF01000001">
    <property type="protein sequence ID" value="GKX46119.1"/>
    <property type="molecule type" value="Genomic_DNA"/>
</dbReference>
<dbReference type="Proteomes" id="UP001165145">
    <property type="component" value="Unassembled WGS sequence"/>
</dbReference>
<protein>
    <recommendedName>
        <fullName evidence="5">Recombination-associated protein RdgC</fullName>
    </recommendedName>
</protein>
<evidence type="ECO:0000313" key="2">
    <source>
        <dbReference type="EMBL" id="GLV68423.1"/>
    </source>
</evidence>
<reference evidence="2" key="2">
    <citation type="submission" date="2023-02" db="EMBL/GenBank/DDBJ databases">
        <title>Pectobacterium carotovorum subsp. carotovorum NBRC 12380.</title>
        <authorList>
            <person name="Ichikawa N."/>
            <person name="Sato H."/>
            <person name="Tonouchi N."/>
        </authorList>
    </citation>
    <scope>NUCLEOTIDE SEQUENCE</scope>
    <source>
        <strain evidence="2">NBRC 12380</strain>
    </source>
</reference>
<accession>A0AAI9KWL7</accession>
<dbReference type="Pfam" id="PF04381">
    <property type="entry name" value="RdgC"/>
    <property type="match status" value="1"/>
</dbReference>